<keyword evidence="7" id="KW-1185">Reference proteome</keyword>
<feature type="chain" id="PRO_5009307933" evidence="6">
    <location>
        <begin position="19"/>
        <end position="122"/>
    </location>
</feature>
<evidence type="ECO:0000256" key="1">
    <source>
        <dbReference type="ARBA" id="ARBA00004613"/>
    </source>
</evidence>
<evidence type="ECO:0000256" key="2">
    <source>
        <dbReference type="ARBA" id="ARBA00009034"/>
    </source>
</evidence>
<evidence type="ECO:0000256" key="3">
    <source>
        <dbReference type="ARBA" id="ARBA00022525"/>
    </source>
</evidence>
<comment type="similarity">
    <text evidence="2">Belongs to the insulin family.</text>
</comment>
<dbReference type="AlphaFoldDB" id="A0A1I7TSN7"/>
<dbReference type="GO" id="GO:0005179">
    <property type="term" value="F:hormone activity"/>
    <property type="evidence" value="ECO:0007669"/>
    <property type="project" value="InterPro"/>
</dbReference>
<evidence type="ECO:0000256" key="4">
    <source>
        <dbReference type="ARBA" id="ARBA00022729"/>
    </source>
</evidence>
<dbReference type="InterPro" id="IPR003235">
    <property type="entry name" value="Nem_insulin-like_b-type"/>
</dbReference>
<dbReference type="WBParaSite" id="Csp11.Scaffold629.g11375.t1">
    <property type="protein sequence ID" value="Csp11.Scaffold629.g11375.t1"/>
    <property type="gene ID" value="Csp11.Scaffold629.g11375"/>
</dbReference>
<feature type="signal peptide" evidence="6">
    <location>
        <begin position="1"/>
        <end position="18"/>
    </location>
</feature>
<comment type="subcellular location">
    <subcellularLocation>
        <location evidence="1">Secreted</location>
    </subcellularLocation>
</comment>
<dbReference type="Gene3D" id="1.10.100.10">
    <property type="entry name" value="Insulin-like"/>
    <property type="match status" value="1"/>
</dbReference>
<keyword evidence="5" id="KW-1015">Disulfide bond</keyword>
<dbReference type="Proteomes" id="UP000095282">
    <property type="component" value="Unplaced"/>
</dbReference>
<dbReference type="PANTHER" id="PTHR33893">
    <property type="entry name" value="INSULIN RELATED-RELATED-RELATED"/>
    <property type="match status" value="1"/>
</dbReference>
<reference evidence="8" key="1">
    <citation type="submission" date="2016-11" db="UniProtKB">
        <authorList>
            <consortium name="WormBaseParasite"/>
        </authorList>
    </citation>
    <scope>IDENTIFICATION</scope>
</reference>
<protein>
    <submittedName>
        <fullName evidence="8">IlGF domain-containing protein</fullName>
    </submittedName>
</protein>
<dbReference type="InterPro" id="IPR052335">
    <property type="entry name" value="Insulin-like_regulatory"/>
</dbReference>
<dbReference type="eggNOG" id="ENOG502TJ3A">
    <property type="taxonomic scope" value="Eukaryota"/>
</dbReference>
<proteinExistence type="inferred from homology"/>
<accession>A0A1I7TSN7</accession>
<name>A0A1I7TSN7_9PELO</name>
<dbReference type="Pfam" id="PF03488">
    <property type="entry name" value="Ins_beta"/>
    <property type="match status" value="1"/>
</dbReference>
<evidence type="ECO:0000313" key="8">
    <source>
        <dbReference type="WBParaSite" id="Csp11.Scaffold629.g11375.t1"/>
    </source>
</evidence>
<keyword evidence="3" id="KW-0964">Secreted</keyword>
<evidence type="ECO:0000256" key="5">
    <source>
        <dbReference type="ARBA" id="ARBA00023157"/>
    </source>
</evidence>
<dbReference type="GO" id="GO:0005576">
    <property type="term" value="C:extracellular region"/>
    <property type="evidence" value="ECO:0007669"/>
    <property type="project" value="UniProtKB-SubCell"/>
</dbReference>
<evidence type="ECO:0000313" key="7">
    <source>
        <dbReference type="Proteomes" id="UP000095282"/>
    </source>
</evidence>
<evidence type="ECO:0000256" key="6">
    <source>
        <dbReference type="SAM" id="SignalP"/>
    </source>
</evidence>
<sequence>MNSFSLLFVFLFVFGVSAVPSFEINEYENPETNGRSMGNDLQSMYLYLLKLSKPSHHIPKYRAERSSYFKTCGQKIVEYTRQVCGSLDSQANTEQDISTKCCSSKCSDDYIRRAMCPEKQKS</sequence>
<organism evidence="7 8">
    <name type="scientific">Caenorhabditis tropicalis</name>
    <dbReference type="NCBI Taxonomy" id="1561998"/>
    <lineage>
        <taxon>Eukaryota</taxon>
        <taxon>Metazoa</taxon>
        <taxon>Ecdysozoa</taxon>
        <taxon>Nematoda</taxon>
        <taxon>Chromadorea</taxon>
        <taxon>Rhabditida</taxon>
        <taxon>Rhabditina</taxon>
        <taxon>Rhabditomorpha</taxon>
        <taxon>Rhabditoidea</taxon>
        <taxon>Rhabditidae</taxon>
        <taxon>Peloderinae</taxon>
        <taxon>Caenorhabditis</taxon>
    </lineage>
</organism>
<dbReference type="SUPFAM" id="SSF56994">
    <property type="entry name" value="Insulin-like"/>
    <property type="match status" value="1"/>
</dbReference>
<keyword evidence="4 6" id="KW-0732">Signal</keyword>
<dbReference type="InterPro" id="IPR036438">
    <property type="entry name" value="Insulin-like_sf"/>
</dbReference>